<dbReference type="AlphaFoldDB" id="A0A081S7H5"/>
<reference evidence="2 3" key="1">
    <citation type="submission" date="2014-06" db="EMBL/GenBank/DDBJ databases">
        <authorList>
            <person name="Ngugi D.K."/>
            <person name="Blom J."/>
            <person name="Alam I."/>
            <person name="Rashid M."/>
            <person name="Ba Alawi W."/>
            <person name="Zhang G."/>
            <person name="Hikmawan T."/>
            <person name="Guan Y."/>
            <person name="Antunes A."/>
            <person name="Siam R."/>
            <person name="Eldorry H."/>
            <person name="Bajic V."/>
            <person name="Stingl U."/>
        </authorList>
    </citation>
    <scope>NUCLEOTIDE SEQUENCE [LARGE SCALE GENOMIC DNA]</scope>
    <source>
        <strain evidence="2">SCGC AAA799-E16</strain>
    </source>
</reference>
<proteinExistence type="predicted"/>
<evidence type="ECO:0000313" key="3">
    <source>
        <dbReference type="Proteomes" id="UP000028027"/>
    </source>
</evidence>
<keyword evidence="1" id="KW-0472">Membrane</keyword>
<dbReference type="Proteomes" id="UP000028027">
    <property type="component" value="Unassembled WGS sequence"/>
</dbReference>
<organism evidence="2 3">
    <name type="scientific">Marine Group I thaumarchaeote SCGC AAA799-E16</name>
    <dbReference type="NCBI Taxonomy" id="1502292"/>
    <lineage>
        <taxon>Archaea</taxon>
        <taxon>Nitrososphaerota</taxon>
        <taxon>Marine Group I</taxon>
    </lineage>
</organism>
<protein>
    <submittedName>
        <fullName evidence="2">Uncharacterized protein</fullName>
    </submittedName>
</protein>
<keyword evidence="1" id="KW-0812">Transmembrane</keyword>
<name>A0A081S7H5_9ARCH</name>
<accession>A0A081S7H5</accession>
<gene>
    <name evidence="2" type="ORF">AAA799E16_00394</name>
</gene>
<sequence>MIAVKIVVFGIIGLLFSIGMIAPSFAHTTVYVEQYEIEAGWGVEPPVVGIRNEFMLKIIERGEKEGTFTGVTNAFKNVDVTAMFGGATKKIEVNSDPRPGYYFSPVIPTKTGTYMIELKGEIHGVPVDIKIPIEDVEPTAVLDFPPTSSEGTADVAALKNAISSLQQDVSKLKSGETEVASDGGAAYDFAIFGLSIAGAAIILAIVALVKRK</sequence>
<keyword evidence="3" id="KW-1185">Reference proteome</keyword>
<feature type="transmembrane region" description="Helical" evidence="1">
    <location>
        <begin position="189"/>
        <end position="209"/>
    </location>
</feature>
<dbReference type="PATRIC" id="fig|1502292.3.peg.334"/>
<evidence type="ECO:0000313" key="2">
    <source>
        <dbReference type="EMBL" id="KER06878.1"/>
    </source>
</evidence>
<comment type="caution">
    <text evidence="2">The sequence shown here is derived from an EMBL/GenBank/DDBJ whole genome shotgun (WGS) entry which is preliminary data.</text>
</comment>
<dbReference type="EMBL" id="JNVL01000004">
    <property type="protein sequence ID" value="KER06878.1"/>
    <property type="molecule type" value="Genomic_DNA"/>
</dbReference>
<keyword evidence="1" id="KW-1133">Transmembrane helix</keyword>
<evidence type="ECO:0000256" key="1">
    <source>
        <dbReference type="SAM" id="Phobius"/>
    </source>
</evidence>